<dbReference type="Proteomes" id="UP000324897">
    <property type="component" value="Chromosome 3"/>
</dbReference>
<name>A0A5J9TH23_9POAL</name>
<dbReference type="Gene3D" id="3.30.559.10">
    <property type="entry name" value="Chloramphenicol acetyltransferase-like domain"/>
    <property type="match status" value="1"/>
</dbReference>
<evidence type="ECO:0000256" key="1">
    <source>
        <dbReference type="ARBA" id="ARBA00009861"/>
    </source>
</evidence>
<dbReference type="PANTHER" id="PTHR31147">
    <property type="entry name" value="ACYL TRANSFERASE 4"/>
    <property type="match status" value="1"/>
</dbReference>
<dbReference type="Pfam" id="PF02458">
    <property type="entry name" value="Transferase"/>
    <property type="match status" value="1"/>
</dbReference>
<comment type="caution">
    <text evidence="3">The sequence shown here is derived from an EMBL/GenBank/DDBJ whole genome shotgun (WGS) entry which is preliminary data.</text>
</comment>
<gene>
    <name evidence="3" type="ORF">EJB05_44214</name>
</gene>
<dbReference type="Gramene" id="TVU10670">
    <property type="protein sequence ID" value="TVU10670"/>
    <property type="gene ID" value="EJB05_44214"/>
</dbReference>
<reference evidence="3 4" key="1">
    <citation type="journal article" date="2019" name="Sci. Rep.">
        <title>A high-quality genome of Eragrostis curvula grass provides insights into Poaceae evolution and supports new strategies to enhance forage quality.</title>
        <authorList>
            <person name="Carballo J."/>
            <person name="Santos B.A.C.M."/>
            <person name="Zappacosta D."/>
            <person name="Garbus I."/>
            <person name="Selva J.P."/>
            <person name="Gallo C.A."/>
            <person name="Diaz A."/>
            <person name="Albertini E."/>
            <person name="Caccamo M."/>
            <person name="Echenique V."/>
        </authorList>
    </citation>
    <scope>NUCLEOTIDE SEQUENCE [LARGE SCALE GENOMIC DNA]</scope>
    <source>
        <strain evidence="4">cv. Victoria</strain>
        <tissue evidence="3">Leaf</tissue>
    </source>
</reference>
<dbReference type="EMBL" id="RWGY01000039">
    <property type="protein sequence ID" value="TVU10670.1"/>
    <property type="molecule type" value="Genomic_DNA"/>
</dbReference>
<dbReference type="InterPro" id="IPR050898">
    <property type="entry name" value="Plant_acyltransferase"/>
</dbReference>
<keyword evidence="2" id="KW-0808">Transferase</keyword>
<evidence type="ECO:0000313" key="4">
    <source>
        <dbReference type="Proteomes" id="UP000324897"/>
    </source>
</evidence>
<dbReference type="PANTHER" id="PTHR31147:SF66">
    <property type="entry name" value="OS05G0315700 PROTEIN"/>
    <property type="match status" value="1"/>
</dbReference>
<evidence type="ECO:0000256" key="2">
    <source>
        <dbReference type="ARBA" id="ARBA00022679"/>
    </source>
</evidence>
<comment type="similarity">
    <text evidence="1">Belongs to the plant acyltransferase family.</text>
</comment>
<keyword evidence="4" id="KW-1185">Reference proteome</keyword>
<evidence type="ECO:0000313" key="3">
    <source>
        <dbReference type="EMBL" id="TVU10670.1"/>
    </source>
</evidence>
<dbReference type="AlphaFoldDB" id="A0A5J9TH23"/>
<feature type="non-terminal residue" evidence="3">
    <location>
        <position position="1"/>
    </location>
</feature>
<dbReference type="InterPro" id="IPR023213">
    <property type="entry name" value="CAT-like_dom_sf"/>
</dbReference>
<dbReference type="OrthoDB" id="640205at2759"/>
<organism evidence="3 4">
    <name type="scientific">Eragrostis curvula</name>
    <name type="common">weeping love grass</name>
    <dbReference type="NCBI Taxonomy" id="38414"/>
    <lineage>
        <taxon>Eukaryota</taxon>
        <taxon>Viridiplantae</taxon>
        <taxon>Streptophyta</taxon>
        <taxon>Embryophyta</taxon>
        <taxon>Tracheophyta</taxon>
        <taxon>Spermatophyta</taxon>
        <taxon>Magnoliopsida</taxon>
        <taxon>Liliopsida</taxon>
        <taxon>Poales</taxon>
        <taxon>Poaceae</taxon>
        <taxon>PACMAD clade</taxon>
        <taxon>Chloridoideae</taxon>
        <taxon>Eragrostideae</taxon>
        <taxon>Eragrostidinae</taxon>
        <taxon>Eragrostis</taxon>
    </lineage>
</organism>
<accession>A0A5J9TH23</accession>
<protein>
    <submittedName>
        <fullName evidence="3">Uncharacterized protein</fullName>
    </submittedName>
</protein>
<dbReference type="GO" id="GO:0016747">
    <property type="term" value="F:acyltransferase activity, transferring groups other than amino-acyl groups"/>
    <property type="evidence" value="ECO:0007669"/>
    <property type="project" value="UniProtKB-ARBA"/>
</dbReference>
<proteinExistence type="inferred from homology"/>
<sequence>MFPCFEQFILESTTIAAAEAVVDRPLLYIQARANILISPMSTLRYVQVTRVKCGGFVFGQRICHCAVDAQGCVQFEKAICELARGDAVVGA</sequence>